<organism evidence="2 3">
    <name type="scientific">Enterovibrio norvegicus FF-454</name>
    <dbReference type="NCBI Taxonomy" id="1185651"/>
    <lineage>
        <taxon>Bacteria</taxon>
        <taxon>Pseudomonadati</taxon>
        <taxon>Pseudomonadota</taxon>
        <taxon>Gammaproteobacteria</taxon>
        <taxon>Vibrionales</taxon>
        <taxon>Vibrionaceae</taxon>
        <taxon>Enterovibrio</taxon>
    </lineage>
</organism>
<sequence>MLRHLSAFLFLLLGLTGCASSPLPQLSKGATDCEQTLYRFYQNVDSTRDYLLPYHLDPRFPHLAFDRISASFANQLDSHASRTEWLSYVSGLGQQQLTTALALSTNIEPEQQAVLTQCQQALTTVSADSDDFWQAISDAAPMLPTAYQHWKRVLGAYPIASKVAQSRIEQEQDHIRSEFGRSLAYPYHYSEASKILSQPMSQEQIEHMMRSIRRSSSLGWPMFNETQTRQLLNHYTPIVTVETLTQDDLIGALGLDDANTPFVNTQVPMIYRGISYTRFDGDILPQLNYVLWFPARTAKGTFDPYSGALDAINLRLTLDTDGSPLIFDSIHQCGCFHMVYALKPTLQFTQNDDERPIENHLPQPSPSSRLHVSLTGGEHMVNQVSFTDNIPATIRLEANPLATLMTLKTKTGSMMSPFNRHGVITESARGEEWFLWPFGVRSPGAMRQQGQHAIAFIGERHFDEAFMFDGLLERLEDER</sequence>
<name>A0A1E5CBB0_9GAMM</name>
<dbReference type="AlphaFoldDB" id="A0A1E5CBB0"/>
<feature type="chain" id="PRO_5009172693" evidence="1">
    <location>
        <begin position="20"/>
        <end position="479"/>
    </location>
</feature>
<evidence type="ECO:0000313" key="2">
    <source>
        <dbReference type="EMBL" id="OEE62745.1"/>
    </source>
</evidence>
<protein>
    <submittedName>
        <fullName evidence="2">Uncharacterized protein</fullName>
    </submittedName>
</protein>
<dbReference type="Proteomes" id="UP000095039">
    <property type="component" value="Unassembled WGS sequence"/>
</dbReference>
<proteinExistence type="predicted"/>
<dbReference type="PROSITE" id="PS51257">
    <property type="entry name" value="PROKAR_LIPOPROTEIN"/>
    <property type="match status" value="1"/>
</dbReference>
<keyword evidence="1" id="KW-0732">Signal</keyword>
<evidence type="ECO:0000313" key="3">
    <source>
        <dbReference type="Proteomes" id="UP000095039"/>
    </source>
</evidence>
<comment type="caution">
    <text evidence="2">The sequence shown here is derived from an EMBL/GenBank/DDBJ whole genome shotgun (WGS) entry which is preliminary data.</text>
</comment>
<dbReference type="EMBL" id="AJWN02000032">
    <property type="protein sequence ID" value="OEE62745.1"/>
    <property type="molecule type" value="Genomic_DNA"/>
</dbReference>
<feature type="signal peptide" evidence="1">
    <location>
        <begin position="1"/>
        <end position="19"/>
    </location>
</feature>
<accession>A0A1E5CBB0</accession>
<evidence type="ECO:0000256" key="1">
    <source>
        <dbReference type="SAM" id="SignalP"/>
    </source>
</evidence>
<gene>
    <name evidence="2" type="ORF">A1OK_19335</name>
</gene>
<reference evidence="2 3" key="1">
    <citation type="journal article" date="2012" name="Science">
        <title>Ecological populations of bacteria act as socially cohesive units of antibiotic production and resistance.</title>
        <authorList>
            <person name="Cordero O.X."/>
            <person name="Wildschutte H."/>
            <person name="Kirkup B."/>
            <person name="Proehl S."/>
            <person name="Ngo L."/>
            <person name="Hussain F."/>
            <person name="Le Roux F."/>
            <person name="Mincer T."/>
            <person name="Polz M.F."/>
        </authorList>
    </citation>
    <scope>NUCLEOTIDE SEQUENCE [LARGE SCALE GENOMIC DNA]</scope>
    <source>
        <strain evidence="2 3">FF-454</strain>
    </source>
</reference>
<dbReference type="RefSeq" id="WP_016958430.1">
    <property type="nucleotide sequence ID" value="NZ_AJWN02000032.1"/>
</dbReference>
<keyword evidence="3" id="KW-1185">Reference proteome</keyword>